<protein>
    <submittedName>
        <fullName evidence="1">CarboxypepD_reg-like domain-containing protein</fullName>
    </submittedName>
</protein>
<dbReference type="Proteomes" id="UP000199702">
    <property type="component" value="Unassembled WGS sequence"/>
</dbReference>
<evidence type="ECO:0000313" key="1">
    <source>
        <dbReference type="EMBL" id="SEJ30233.1"/>
    </source>
</evidence>
<dbReference type="AlphaFoldDB" id="A0A1H6XMD3"/>
<dbReference type="Pfam" id="PF13715">
    <property type="entry name" value="CarbopepD_reg_2"/>
    <property type="match status" value="1"/>
</dbReference>
<dbReference type="EMBL" id="FNYA01000009">
    <property type="protein sequence ID" value="SEJ30233.1"/>
    <property type="molecule type" value="Genomic_DNA"/>
</dbReference>
<dbReference type="RefSeq" id="WP_091315454.1">
    <property type="nucleotide sequence ID" value="NZ_CBCSJU010000009.1"/>
</dbReference>
<organism evidence="1 2">
    <name type="scientific">Flavobacterium terrigena</name>
    <dbReference type="NCBI Taxonomy" id="402734"/>
    <lineage>
        <taxon>Bacteria</taxon>
        <taxon>Pseudomonadati</taxon>
        <taxon>Bacteroidota</taxon>
        <taxon>Flavobacteriia</taxon>
        <taxon>Flavobacteriales</taxon>
        <taxon>Flavobacteriaceae</taxon>
        <taxon>Flavobacterium</taxon>
    </lineage>
</organism>
<accession>A0A1H6XMD3</accession>
<dbReference type="InterPro" id="IPR008969">
    <property type="entry name" value="CarboxyPept-like_regulatory"/>
</dbReference>
<dbReference type="OrthoDB" id="1223654at2"/>
<proteinExistence type="predicted"/>
<keyword evidence="2" id="KW-1185">Reference proteome</keyword>
<dbReference type="Gene3D" id="2.60.40.1120">
    <property type="entry name" value="Carboxypeptidase-like, regulatory domain"/>
    <property type="match status" value="1"/>
</dbReference>
<dbReference type="STRING" id="402734.SAMN05660918_2906"/>
<name>A0A1H6XMD3_9FLAO</name>
<dbReference type="SUPFAM" id="SSF49464">
    <property type="entry name" value="Carboxypeptidase regulatory domain-like"/>
    <property type="match status" value="1"/>
</dbReference>
<evidence type="ECO:0000313" key="2">
    <source>
        <dbReference type="Proteomes" id="UP000199702"/>
    </source>
</evidence>
<gene>
    <name evidence="1" type="ORF">SAMN05660918_2906</name>
</gene>
<reference evidence="2" key="1">
    <citation type="submission" date="2016-10" db="EMBL/GenBank/DDBJ databases">
        <authorList>
            <person name="Varghese N."/>
            <person name="Submissions S."/>
        </authorList>
    </citation>
    <scope>NUCLEOTIDE SEQUENCE [LARGE SCALE GENOMIC DNA]</scope>
    <source>
        <strain evidence="2">DSM 17934</strain>
    </source>
</reference>
<sequence length="347" mass="39850">MYKIFLLLLFPVFVFAQNIKGKITNSNNEPIAGASIYLDGTTIGTSSDSEGLFEISAKNKYNTLLIVRFLGYEDIIVSNPYEKEFYTFVLVPKTNEIETVLIVKDGFTRKQKLQLFREQFLGTTKYGKACKILNEDAIDFNYDLDTFLFTATSSEPIKIENPQLGYLIEFDLHDFYVKFSFKTIKSAYAIQSMFLGTVRYTDVSTDEKIIKNRNDVYFGSSMHFFKNIIDNSWSSKNFILYEGKFSVNANNYFKVVKSNDLYEVTVSPTIKPELNLGSIKNDGFYADFNLLFDKKRQSRVIFKTKTFFIDNFGNNTDKEQIIFGGDIGQQKVGNTLPLNFEPEMAVK</sequence>